<name>A0A482W3N4_ASBVE</name>
<proteinExistence type="predicted"/>
<evidence type="ECO:0000313" key="3">
    <source>
        <dbReference type="Proteomes" id="UP000292052"/>
    </source>
</evidence>
<dbReference type="EMBL" id="QDEB01031525">
    <property type="protein sequence ID" value="RZC39761.1"/>
    <property type="molecule type" value="Genomic_DNA"/>
</dbReference>
<protein>
    <submittedName>
        <fullName evidence="2">Uncharacterized protein</fullName>
    </submittedName>
</protein>
<feature type="compositionally biased region" description="Polar residues" evidence="1">
    <location>
        <begin position="145"/>
        <end position="157"/>
    </location>
</feature>
<comment type="caution">
    <text evidence="2">The sequence shown here is derived from an EMBL/GenBank/DDBJ whole genome shotgun (WGS) entry which is preliminary data.</text>
</comment>
<accession>A0A482W3N4</accession>
<dbReference type="OrthoDB" id="6771915at2759"/>
<dbReference type="Proteomes" id="UP000292052">
    <property type="component" value="Unassembled WGS sequence"/>
</dbReference>
<feature type="region of interest" description="Disordered" evidence="1">
    <location>
        <begin position="145"/>
        <end position="199"/>
    </location>
</feature>
<gene>
    <name evidence="2" type="ORF">BDFB_007654</name>
</gene>
<organism evidence="2 3">
    <name type="scientific">Asbolus verrucosus</name>
    <name type="common">Desert ironclad beetle</name>
    <dbReference type="NCBI Taxonomy" id="1661398"/>
    <lineage>
        <taxon>Eukaryota</taxon>
        <taxon>Metazoa</taxon>
        <taxon>Ecdysozoa</taxon>
        <taxon>Arthropoda</taxon>
        <taxon>Hexapoda</taxon>
        <taxon>Insecta</taxon>
        <taxon>Pterygota</taxon>
        <taxon>Neoptera</taxon>
        <taxon>Endopterygota</taxon>
        <taxon>Coleoptera</taxon>
        <taxon>Polyphaga</taxon>
        <taxon>Cucujiformia</taxon>
        <taxon>Tenebrionidae</taxon>
        <taxon>Pimeliinae</taxon>
        <taxon>Asbolus</taxon>
    </lineage>
</organism>
<reference evidence="2 3" key="1">
    <citation type="submission" date="2017-03" db="EMBL/GenBank/DDBJ databases">
        <title>Genome of the blue death feigning beetle - Asbolus verrucosus.</title>
        <authorList>
            <person name="Rider S.D."/>
        </authorList>
    </citation>
    <scope>NUCLEOTIDE SEQUENCE [LARGE SCALE GENOMIC DNA]</scope>
    <source>
        <strain evidence="2">Butters</strain>
        <tissue evidence="2">Head and leg muscle</tissue>
    </source>
</reference>
<evidence type="ECO:0000256" key="1">
    <source>
        <dbReference type="SAM" id="MobiDB-lite"/>
    </source>
</evidence>
<feature type="compositionally biased region" description="Acidic residues" evidence="1">
    <location>
        <begin position="168"/>
        <end position="181"/>
    </location>
</feature>
<keyword evidence="3" id="KW-1185">Reference proteome</keyword>
<dbReference type="AlphaFoldDB" id="A0A482W3N4"/>
<evidence type="ECO:0000313" key="2">
    <source>
        <dbReference type="EMBL" id="RZC39761.1"/>
    </source>
</evidence>
<sequence>MSETVSFIQITNPEVLQIQPRAGGAVPIISPEFKTATTIKIPEETRPSTIEENMSREFRVQTALDETESLESQEATLPNPLKDAMYMFSVSISSLIMMAAGHASMTQEYAEWTKKCLECVRDDFGNHPPNVQGILNHINYLQKNGQLGQPTANSGGKTTADERVASDTEGEGNEPTEEDNNEDKTIKTTTRLRLGSADG</sequence>